<name>A0A1Q9D7U8_SYMMI</name>
<organism evidence="2 3">
    <name type="scientific">Symbiodinium microadriaticum</name>
    <name type="common">Dinoflagellate</name>
    <name type="synonym">Zooxanthella microadriatica</name>
    <dbReference type="NCBI Taxonomy" id="2951"/>
    <lineage>
        <taxon>Eukaryota</taxon>
        <taxon>Sar</taxon>
        <taxon>Alveolata</taxon>
        <taxon>Dinophyceae</taxon>
        <taxon>Suessiales</taxon>
        <taxon>Symbiodiniaceae</taxon>
        <taxon>Symbiodinium</taxon>
    </lineage>
</organism>
<keyword evidence="3" id="KW-1185">Reference proteome</keyword>
<proteinExistence type="predicted"/>
<accession>A0A1Q9D7U8</accession>
<reference evidence="2 3" key="1">
    <citation type="submission" date="2016-02" db="EMBL/GenBank/DDBJ databases">
        <title>Genome analysis of coral dinoflagellate symbionts highlights evolutionary adaptations to a symbiotic lifestyle.</title>
        <authorList>
            <person name="Aranda M."/>
            <person name="Li Y."/>
            <person name="Liew Y.J."/>
            <person name="Baumgarten S."/>
            <person name="Simakov O."/>
            <person name="Wilson M."/>
            <person name="Piel J."/>
            <person name="Ashoor H."/>
            <person name="Bougouffa S."/>
            <person name="Bajic V.B."/>
            <person name="Ryu T."/>
            <person name="Ravasi T."/>
            <person name="Bayer T."/>
            <person name="Micklem G."/>
            <person name="Kim H."/>
            <person name="Bhak J."/>
            <person name="Lajeunesse T.C."/>
            <person name="Voolstra C.R."/>
        </authorList>
    </citation>
    <scope>NUCLEOTIDE SEQUENCE [LARGE SCALE GENOMIC DNA]</scope>
    <source>
        <strain evidence="2 3">CCMP2467</strain>
    </source>
</reference>
<keyword evidence="1" id="KW-0472">Membrane</keyword>
<protein>
    <submittedName>
        <fullName evidence="2">Uncharacterized protein</fullName>
    </submittedName>
</protein>
<dbReference type="AlphaFoldDB" id="A0A1Q9D7U8"/>
<sequence>MWMTRPKNKMKVLSIAPARKRFFLRFLSGPLKVQLRHSTSLQSTGFYLPSKSAAVSRELVYFRLQSYLMMTLVLRFLLVACLGQSLPTLLSMFGMVIWSSSLTSAGREAAIVASLHDMLQSPDGWNEDLSFIRTYSGWNVDDTWVVNEERRFLLHVSGARRRYVRQDLAFRLRVPVDELILRPPQLRIGGFSHRGWVTGSVLYAVRSEHGQHYAATRDPFCFVDLRPILRGISVVTCHGGYFDLPGLVARITARCPSSGFQPHIWHGVYVVDIPGFACPVRDGDVITVAYLSLADGLPADTSEVPPVRQHPDRPRLSQMPASPAMTFCPWEGQTLESRQVASGEVMSFANSAALVLRRTAAYVEASDLGIKGGTKKQGSQG</sequence>
<comment type="caution">
    <text evidence="2">The sequence shown here is derived from an EMBL/GenBank/DDBJ whole genome shotgun (WGS) entry which is preliminary data.</text>
</comment>
<gene>
    <name evidence="2" type="ORF">AK812_SmicGene27139</name>
</gene>
<dbReference type="EMBL" id="LSRX01000676">
    <property type="protein sequence ID" value="OLP91187.1"/>
    <property type="molecule type" value="Genomic_DNA"/>
</dbReference>
<evidence type="ECO:0000313" key="2">
    <source>
        <dbReference type="EMBL" id="OLP91187.1"/>
    </source>
</evidence>
<evidence type="ECO:0000313" key="3">
    <source>
        <dbReference type="Proteomes" id="UP000186817"/>
    </source>
</evidence>
<feature type="transmembrane region" description="Helical" evidence="1">
    <location>
        <begin position="72"/>
        <end position="98"/>
    </location>
</feature>
<dbReference type="Proteomes" id="UP000186817">
    <property type="component" value="Unassembled WGS sequence"/>
</dbReference>
<evidence type="ECO:0000256" key="1">
    <source>
        <dbReference type="SAM" id="Phobius"/>
    </source>
</evidence>
<keyword evidence="1" id="KW-0812">Transmembrane</keyword>
<keyword evidence="1" id="KW-1133">Transmembrane helix</keyword>